<sequence length="282" mass="30159">MAPFYGTAAAVCLVALSGIRGVAAQQDAGQTTYTLKVQEVTEDAYLAVNLARNGNLPVHIKEVTEEKNLVSKLKEVVTQVEAVEAEPDVDEPSESCKTLINSEHFNDAFRHAFEYPTGDGATPNYRQTLQEALNAGLNLFQNKYPEDTEAWTTIWSKDAGASLGYLLGSNSTQIGCVIGRCTKVTTQGEQKRSSVGKAARVDNPVETPTNKAVLLCQLEPPAAKDTAPFDEAYFTGLIARTTELANMTEEDLKAPTNDGTAVAAVPTILFAGLLAMLTAISA</sequence>
<feature type="chain" id="PRO_5004672260" evidence="2">
    <location>
        <begin position="25"/>
        <end position="282"/>
    </location>
</feature>
<evidence type="ECO:0000313" key="4">
    <source>
        <dbReference type="Proteomes" id="UP000030750"/>
    </source>
</evidence>
<keyword evidence="1" id="KW-1133">Transmembrane helix</keyword>
<keyword evidence="1" id="KW-0472">Membrane</keyword>
<accession>U6L8W5</accession>
<dbReference type="InterPro" id="IPR021288">
    <property type="entry name" value="Surface_antigen"/>
</dbReference>
<evidence type="ECO:0000256" key="2">
    <source>
        <dbReference type="SAM" id="SignalP"/>
    </source>
</evidence>
<dbReference type="Pfam" id="PF11054">
    <property type="entry name" value="Surface_antigen"/>
    <property type="match status" value="1"/>
</dbReference>
<evidence type="ECO:0000256" key="1">
    <source>
        <dbReference type="SAM" id="Phobius"/>
    </source>
</evidence>
<feature type="transmembrane region" description="Helical" evidence="1">
    <location>
        <begin position="261"/>
        <end position="280"/>
    </location>
</feature>
<gene>
    <name evidence="3" type="ORF">EBH_0045570</name>
</gene>
<dbReference type="Proteomes" id="UP000030750">
    <property type="component" value="Unassembled WGS sequence"/>
</dbReference>
<keyword evidence="4" id="KW-1185">Reference proteome</keyword>
<evidence type="ECO:0000313" key="3">
    <source>
        <dbReference type="EMBL" id="CDJ45648.1"/>
    </source>
</evidence>
<reference evidence="3" key="2">
    <citation type="submission" date="2013-10" db="EMBL/GenBank/DDBJ databases">
        <authorList>
            <person name="Aslett M."/>
        </authorList>
    </citation>
    <scope>NUCLEOTIDE SEQUENCE [LARGE SCALE GENOMIC DNA]</scope>
    <source>
        <strain evidence="3">Houghton</strain>
    </source>
</reference>
<name>U6L8W5_9EIME</name>
<organism evidence="3 4">
    <name type="scientific">Eimeria brunetti</name>
    <dbReference type="NCBI Taxonomy" id="51314"/>
    <lineage>
        <taxon>Eukaryota</taxon>
        <taxon>Sar</taxon>
        <taxon>Alveolata</taxon>
        <taxon>Apicomplexa</taxon>
        <taxon>Conoidasida</taxon>
        <taxon>Coccidia</taxon>
        <taxon>Eucoccidiorida</taxon>
        <taxon>Eimeriorina</taxon>
        <taxon>Eimeriidae</taxon>
        <taxon>Eimeria</taxon>
    </lineage>
</organism>
<proteinExistence type="predicted"/>
<feature type="signal peptide" evidence="2">
    <location>
        <begin position="1"/>
        <end position="24"/>
    </location>
</feature>
<dbReference type="AlphaFoldDB" id="U6L8W5"/>
<keyword evidence="2" id="KW-0732">Signal</keyword>
<dbReference type="EMBL" id="HG710173">
    <property type="protein sequence ID" value="CDJ45648.1"/>
    <property type="molecule type" value="Genomic_DNA"/>
</dbReference>
<reference evidence="3" key="1">
    <citation type="submission" date="2013-10" db="EMBL/GenBank/DDBJ databases">
        <title>Genomic analysis of the causative agents of coccidiosis in chickens.</title>
        <authorList>
            <person name="Reid A.J."/>
            <person name="Blake D."/>
            <person name="Billington K."/>
            <person name="Browne H."/>
            <person name="Dunn M."/>
            <person name="Hung S."/>
            <person name="Kawahara F."/>
            <person name="Miranda-Saavedra D."/>
            <person name="Mourier T."/>
            <person name="Nagra H."/>
            <person name="Otto T.D."/>
            <person name="Rawlings N."/>
            <person name="Sanchez A."/>
            <person name="Sanders M."/>
            <person name="Subramaniam C."/>
            <person name="Tay Y."/>
            <person name="Dear P."/>
            <person name="Doerig C."/>
            <person name="Gruber A."/>
            <person name="Parkinson J."/>
            <person name="Shirley M."/>
            <person name="Wan K.L."/>
            <person name="Berriman M."/>
            <person name="Tomley F."/>
            <person name="Pain A."/>
        </authorList>
    </citation>
    <scope>NUCLEOTIDE SEQUENCE [LARGE SCALE GENOMIC DNA]</scope>
    <source>
        <strain evidence="3">Houghton</strain>
    </source>
</reference>
<protein>
    <submittedName>
        <fullName evidence="3">SAG family member</fullName>
    </submittedName>
</protein>
<dbReference type="VEuPathDB" id="ToxoDB:EBH_0045570"/>
<keyword evidence="1" id="KW-0812">Transmembrane</keyword>